<dbReference type="EMBL" id="JPQU01000056">
    <property type="protein sequence ID" value="KFE53455.1"/>
    <property type="molecule type" value="Genomic_DNA"/>
</dbReference>
<protein>
    <submittedName>
        <fullName evidence="2">Uncharacterized protein</fullName>
    </submittedName>
</protein>
<proteinExistence type="predicted"/>
<accession>A0A085VDE2</accession>
<evidence type="ECO:0000256" key="1">
    <source>
        <dbReference type="SAM" id="MobiDB-lite"/>
    </source>
</evidence>
<feature type="region of interest" description="Disordered" evidence="1">
    <location>
        <begin position="1"/>
        <end position="40"/>
    </location>
</feature>
<evidence type="ECO:0000313" key="2">
    <source>
        <dbReference type="EMBL" id="KFE53455.1"/>
    </source>
</evidence>
<keyword evidence="3" id="KW-1185">Reference proteome</keyword>
<feature type="compositionally biased region" description="Basic and acidic residues" evidence="1">
    <location>
        <begin position="1"/>
        <end position="22"/>
    </location>
</feature>
<dbReference type="AlphaFoldDB" id="A0A085VDE2"/>
<dbReference type="Proteomes" id="UP000028631">
    <property type="component" value="Unassembled WGS sequence"/>
</dbReference>
<evidence type="ECO:0000313" key="3">
    <source>
        <dbReference type="Proteomes" id="UP000028631"/>
    </source>
</evidence>
<reference evidence="2 3" key="1">
    <citation type="submission" date="2014-07" db="EMBL/GenBank/DDBJ databases">
        <title>Draft Genome Sequences of Environmental Pseudomonas syringae strains.</title>
        <authorList>
            <person name="Baltrus D.A."/>
            <person name="Berge O."/>
            <person name="Morris C."/>
        </authorList>
    </citation>
    <scope>NUCLEOTIDE SEQUENCE [LARGE SCALE GENOMIC DNA]</scope>
    <source>
        <strain evidence="2 3">GAW0119</strain>
    </source>
</reference>
<gene>
    <name evidence="2" type="ORF">IV01_19025</name>
</gene>
<organism evidence="2 3">
    <name type="scientific">Pseudomonas syringae</name>
    <dbReference type="NCBI Taxonomy" id="317"/>
    <lineage>
        <taxon>Bacteria</taxon>
        <taxon>Pseudomonadati</taxon>
        <taxon>Pseudomonadota</taxon>
        <taxon>Gammaproteobacteria</taxon>
        <taxon>Pseudomonadales</taxon>
        <taxon>Pseudomonadaceae</taxon>
        <taxon>Pseudomonas</taxon>
    </lineage>
</organism>
<comment type="caution">
    <text evidence="2">The sequence shown here is derived from an EMBL/GenBank/DDBJ whole genome shotgun (WGS) entry which is preliminary data.</text>
</comment>
<name>A0A085VDE2_PSESX</name>
<sequence>MLSADRKDAGHCSIAPRDESDQSRALIAAPVSPPGRVNGEGLDTRLMVIYQILKRHMTTMIDRSGRRR</sequence>